<keyword evidence="2 7" id="KW-0813">Transport</keyword>
<dbReference type="Gene3D" id="2.170.130.10">
    <property type="entry name" value="TonB-dependent receptor, plug domain"/>
    <property type="match status" value="1"/>
</dbReference>
<dbReference type="EMBL" id="MKGI01000079">
    <property type="protein sequence ID" value="OEL10071.1"/>
    <property type="molecule type" value="Genomic_DNA"/>
</dbReference>
<evidence type="ECO:0000256" key="8">
    <source>
        <dbReference type="SAM" id="SignalP"/>
    </source>
</evidence>
<comment type="caution">
    <text evidence="10">The sequence shown here is derived from an EMBL/GenBank/DDBJ whole genome shotgun (WGS) entry which is preliminary data.</text>
</comment>
<keyword evidence="6 7" id="KW-0998">Cell outer membrane</keyword>
<dbReference type="KEGG" id="cnr:EB819_09715"/>
<evidence type="ECO:0000313" key="11">
    <source>
        <dbReference type="Proteomes" id="UP000095601"/>
    </source>
</evidence>
<dbReference type="InterPro" id="IPR037066">
    <property type="entry name" value="Plug_dom_sf"/>
</dbReference>
<evidence type="ECO:0000313" key="10">
    <source>
        <dbReference type="EMBL" id="OEL10071.1"/>
    </source>
</evidence>
<dbReference type="InterPro" id="IPR012910">
    <property type="entry name" value="Plug_dom"/>
</dbReference>
<dbReference type="RefSeq" id="WP_069800559.1">
    <property type="nucleotide sequence ID" value="NZ_CP034157.1"/>
</dbReference>
<organism evidence="10 11">
    <name type="scientific">Cloacibacterium normanense</name>
    <dbReference type="NCBI Taxonomy" id="237258"/>
    <lineage>
        <taxon>Bacteria</taxon>
        <taxon>Pseudomonadati</taxon>
        <taxon>Bacteroidota</taxon>
        <taxon>Flavobacteriia</taxon>
        <taxon>Flavobacteriales</taxon>
        <taxon>Weeksellaceae</taxon>
    </lineage>
</organism>
<reference evidence="10 11" key="1">
    <citation type="submission" date="2016-09" db="EMBL/GenBank/DDBJ databases">
        <authorList>
            <person name="Capua I."/>
            <person name="De Benedictis P."/>
            <person name="Joannis T."/>
            <person name="Lombin L.H."/>
            <person name="Cattoli G."/>
        </authorList>
    </citation>
    <scope>NUCLEOTIDE SEQUENCE [LARGE SCALE GENOMIC DNA]</scope>
    <source>
        <strain evidence="10 11">NRS-1</strain>
    </source>
</reference>
<evidence type="ECO:0000256" key="4">
    <source>
        <dbReference type="ARBA" id="ARBA00022692"/>
    </source>
</evidence>
<evidence type="ECO:0000256" key="1">
    <source>
        <dbReference type="ARBA" id="ARBA00004571"/>
    </source>
</evidence>
<evidence type="ECO:0000256" key="7">
    <source>
        <dbReference type="PROSITE-ProRule" id="PRU01360"/>
    </source>
</evidence>
<dbReference type="InterPro" id="IPR039426">
    <property type="entry name" value="TonB-dep_rcpt-like"/>
</dbReference>
<dbReference type="InterPro" id="IPR036942">
    <property type="entry name" value="Beta-barrel_TonB_sf"/>
</dbReference>
<evidence type="ECO:0000256" key="2">
    <source>
        <dbReference type="ARBA" id="ARBA00022448"/>
    </source>
</evidence>
<dbReference type="STRING" id="237258.SAMN04489756_10332"/>
<comment type="similarity">
    <text evidence="7">Belongs to the TonB-dependent receptor family.</text>
</comment>
<dbReference type="Pfam" id="PF07715">
    <property type="entry name" value="Plug"/>
    <property type="match status" value="1"/>
</dbReference>
<dbReference type="SUPFAM" id="SSF56935">
    <property type="entry name" value="Porins"/>
    <property type="match status" value="1"/>
</dbReference>
<keyword evidence="5 7" id="KW-0472">Membrane</keyword>
<keyword evidence="3 7" id="KW-1134">Transmembrane beta strand</keyword>
<dbReference type="OrthoDB" id="9768177at2"/>
<evidence type="ECO:0000256" key="3">
    <source>
        <dbReference type="ARBA" id="ARBA00022452"/>
    </source>
</evidence>
<accession>A0A1E5UAX8</accession>
<feature type="domain" description="TonB-dependent receptor plug" evidence="9">
    <location>
        <begin position="50"/>
        <end position="155"/>
    </location>
</feature>
<protein>
    <submittedName>
        <fullName evidence="10">TonB-linked outer membrane, SusC/RagA family protein</fullName>
    </submittedName>
</protein>
<dbReference type="PATRIC" id="fig|237258.4.peg.946"/>
<dbReference type="GO" id="GO:0009279">
    <property type="term" value="C:cell outer membrane"/>
    <property type="evidence" value="ECO:0007669"/>
    <property type="project" value="UniProtKB-SubCell"/>
</dbReference>
<dbReference type="NCBIfam" id="TIGR04056">
    <property type="entry name" value="OMP_RagA_SusC"/>
    <property type="match status" value="1"/>
</dbReference>
<sequence>MKKLTKSVLAVVLSASFSVTYAQKAKTDTVKTKDIEGVVVTALGIKRDEKSLSYANQTVKSKDLNLTQNVDVKGAIAGKVAGVQLNAQAGSKLGDTGKLRLRGAVSLLSDDDPIYVLDGVVVDPNTIDMDNVESVNVLKGPNATALYGQRAQYGVVLMTLKKGVKNRLNVELNSTITVDKVARTMKYQNQYGQGYDGDSSLQTFVFDPSFHPAEWSVFDGMRYKAGDNNLADESWGAKFDGQDYVPWYSWWKDSPYYGKTAKYVAQPNNVKDFYENAVSLKNTISLSGGNDNYTARLSFTNLDQKGITPYTFLKRNYLNMNSNYKFTDNFNVDFVFNYLSGKVRGEFDDGYSNQTSGSFNQWFGRDLDIKKMKELKDLETPNGYHASWNWWGPDNWGSGIYEKPAFWFNPYTYMERYENFSLRDNLMFSVSPNYKINNNLSIRGTFSRRDDGNSFKYFMPYSLTKSASGTQGGYMDFLNGFGYSDSKRVEDNYEIRANYQNKFGKFDLNAFVGGIITNFNWSGSSAQMDVFGKLGQLIIPDVWDFKNADIAPTSNPYSYKKTTKSLFGTFSLGYNDFIYVDGSLRNDINSAYFNNNNSFITFSLGGSVLLHNLIEKNDLLTFFKVRAGIAQIAADISATALNPEFRYNSQPFKSGTKSYIIALQPTRYVDPNLKPAINQNFELGADLKFLKNRVSLSATYYNEKRNDEPIPVTVPSSSGMLDTFINSADAVRKGVELSLSGDVLKSSNGVNWNTSFNFARNKSTVERVAEGLNAINYGFAPAFGYVSVIQKEGMEWGQLVGNGFKLDANGNKILNANGTYAVEQNKYFGSVLPKFTGGFYNTLSYKGITLSAAIDFQKGGKFFSLSEQWGNSGGLLDATAAINDRGFNVRDDVSTGGGVHVKGVSETGTAIDTYVDAYTYFTQFHGNRLAEEYVHDASYIKLREMAVSYSLPKSLIGSKFQGISVGLVARNPWLIWVAKDNHHKFDPSEMSQAYGEDGQLPSTRGFGVNVKLNF</sequence>
<evidence type="ECO:0000256" key="6">
    <source>
        <dbReference type="ARBA" id="ARBA00023237"/>
    </source>
</evidence>
<keyword evidence="8" id="KW-0732">Signal</keyword>
<keyword evidence="11" id="KW-1185">Reference proteome</keyword>
<feature type="signal peptide" evidence="8">
    <location>
        <begin position="1"/>
        <end position="21"/>
    </location>
</feature>
<dbReference type="InterPro" id="IPR023996">
    <property type="entry name" value="TonB-dep_OMP_SusC/RagA"/>
</dbReference>
<evidence type="ECO:0000259" key="9">
    <source>
        <dbReference type="Pfam" id="PF07715"/>
    </source>
</evidence>
<dbReference type="Proteomes" id="UP000095601">
    <property type="component" value="Unassembled WGS sequence"/>
</dbReference>
<evidence type="ECO:0000256" key="5">
    <source>
        <dbReference type="ARBA" id="ARBA00023136"/>
    </source>
</evidence>
<comment type="subcellular location">
    <subcellularLocation>
        <location evidence="1 7">Cell outer membrane</location>
        <topology evidence="1 7">Multi-pass membrane protein</topology>
    </subcellularLocation>
</comment>
<dbReference type="PROSITE" id="PS52016">
    <property type="entry name" value="TONB_DEPENDENT_REC_3"/>
    <property type="match status" value="1"/>
</dbReference>
<keyword evidence="4 7" id="KW-0812">Transmembrane</keyword>
<proteinExistence type="inferred from homology"/>
<gene>
    <name evidence="10" type="ORF">BHF72_0765</name>
</gene>
<name>A0A1E5UAX8_9FLAO</name>
<feature type="chain" id="PRO_5009186775" evidence="8">
    <location>
        <begin position="22"/>
        <end position="1014"/>
    </location>
</feature>
<dbReference type="Gene3D" id="2.40.170.20">
    <property type="entry name" value="TonB-dependent receptor, beta-barrel domain"/>
    <property type="match status" value="1"/>
</dbReference>
<dbReference type="AlphaFoldDB" id="A0A1E5UAX8"/>